<feature type="region of interest" description="Disordered" evidence="1">
    <location>
        <begin position="43"/>
        <end position="71"/>
    </location>
</feature>
<sequence length="71" mass="7959">MSDIENSRIQSDARRTVARRRTIGSSPEQAILRHLGVELYKERRRTEASADETEVAGQSGDEKPTGDTTDR</sequence>
<proteinExistence type="predicted"/>
<evidence type="ECO:0000256" key="1">
    <source>
        <dbReference type="SAM" id="MobiDB-lite"/>
    </source>
</evidence>
<dbReference type="Proteomes" id="UP000292346">
    <property type="component" value="Unassembled WGS sequence"/>
</dbReference>
<dbReference type="EMBL" id="SJJZ01000003">
    <property type="protein sequence ID" value="TCC06276.1"/>
    <property type="molecule type" value="Genomic_DNA"/>
</dbReference>
<feature type="compositionally biased region" description="Basic and acidic residues" evidence="1">
    <location>
        <begin position="60"/>
        <end position="71"/>
    </location>
</feature>
<protein>
    <submittedName>
        <fullName evidence="2">Uncharacterized protein</fullName>
    </submittedName>
</protein>
<accession>A0A4V2LZ02</accession>
<comment type="caution">
    <text evidence="2">The sequence shown here is derived from an EMBL/GenBank/DDBJ whole genome shotgun (WGS) entry which is preliminary data.</text>
</comment>
<gene>
    <name evidence="2" type="ORF">E0H45_30565</name>
</gene>
<name>A0A4V2LZ02_9ACTN</name>
<keyword evidence="3" id="KW-1185">Reference proteome</keyword>
<feature type="region of interest" description="Disordered" evidence="1">
    <location>
        <begin position="1"/>
        <end position="22"/>
    </location>
</feature>
<dbReference type="RefSeq" id="WP_131343601.1">
    <property type="nucleotide sequence ID" value="NZ_SJJZ01000003.1"/>
</dbReference>
<reference evidence="2 3" key="1">
    <citation type="submission" date="2019-02" db="EMBL/GenBank/DDBJ databases">
        <title>Kribbella capetownensis sp. nov. and Kribbella speibonae sp. nov., isolated from soil.</title>
        <authorList>
            <person name="Curtis S.M."/>
            <person name="Norton I."/>
            <person name="Everest G.J."/>
            <person name="Meyers P.R."/>
        </authorList>
    </citation>
    <scope>NUCLEOTIDE SEQUENCE [LARGE SCALE GENOMIC DNA]</scope>
    <source>
        <strain evidence="2 3">KCTC 29219</strain>
    </source>
</reference>
<organism evidence="2 3">
    <name type="scientific">Kribbella soli</name>
    <dbReference type="NCBI Taxonomy" id="1124743"/>
    <lineage>
        <taxon>Bacteria</taxon>
        <taxon>Bacillati</taxon>
        <taxon>Actinomycetota</taxon>
        <taxon>Actinomycetes</taxon>
        <taxon>Propionibacteriales</taxon>
        <taxon>Kribbellaceae</taxon>
        <taxon>Kribbella</taxon>
    </lineage>
</organism>
<evidence type="ECO:0000313" key="2">
    <source>
        <dbReference type="EMBL" id="TCC06276.1"/>
    </source>
</evidence>
<dbReference type="AlphaFoldDB" id="A0A4V2LZ02"/>
<dbReference type="OrthoDB" id="9961498at2"/>
<evidence type="ECO:0000313" key="3">
    <source>
        <dbReference type="Proteomes" id="UP000292346"/>
    </source>
</evidence>